<feature type="region of interest" description="Disordered" evidence="2">
    <location>
        <begin position="1244"/>
        <end position="1266"/>
    </location>
</feature>
<dbReference type="InterPro" id="IPR027417">
    <property type="entry name" value="P-loop_NTPase"/>
</dbReference>
<dbReference type="SUPFAM" id="SSF52075">
    <property type="entry name" value="Outer arm dynein light chain 1"/>
    <property type="match status" value="1"/>
</dbReference>
<dbReference type="SUPFAM" id="SSF48452">
    <property type="entry name" value="TPR-like"/>
    <property type="match status" value="1"/>
</dbReference>
<evidence type="ECO:0000259" key="3">
    <source>
        <dbReference type="Pfam" id="PF01637"/>
    </source>
</evidence>
<name>A0A2B4R7J7_STYPI</name>
<dbReference type="Gene3D" id="3.40.50.300">
    <property type="entry name" value="P-loop containing nucleotide triphosphate hydrolases"/>
    <property type="match status" value="2"/>
</dbReference>
<dbReference type="PROSITE" id="PS50005">
    <property type="entry name" value="TPR"/>
    <property type="match status" value="1"/>
</dbReference>
<dbReference type="Pfam" id="PF01637">
    <property type="entry name" value="ATPase_2"/>
    <property type="match status" value="1"/>
</dbReference>
<keyword evidence="1" id="KW-0802">TPR repeat</keyword>
<dbReference type="SUPFAM" id="SSF52540">
    <property type="entry name" value="P-loop containing nucleoside triphosphate hydrolases"/>
    <property type="match status" value="2"/>
</dbReference>
<reference evidence="5" key="1">
    <citation type="journal article" date="2017" name="bioRxiv">
        <title>Comparative analysis of the genomes of Stylophora pistillata and Acropora digitifera provides evidence for extensive differences between species of corals.</title>
        <authorList>
            <person name="Voolstra C.R."/>
            <person name="Li Y."/>
            <person name="Liew Y.J."/>
            <person name="Baumgarten S."/>
            <person name="Zoccola D."/>
            <person name="Flot J.-F."/>
            <person name="Tambutte S."/>
            <person name="Allemand D."/>
            <person name="Aranda M."/>
        </authorList>
    </citation>
    <scope>NUCLEOTIDE SEQUENCE [LARGE SCALE GENOMIC DNA]</scope>
</reference>
<feature type="repeat" description="TPR" evidence="1">
    <location>
        <begin position="537"/>
        <end position="570"/>
    </location>
</feature>
<proteinExistence type="predicted"/>
<dbReference type="GO" id="GO:0005524">
    <property type="term" value="F:ATP binding"/>
    <property type="evidence" value="ECO:0007669"/>
    <property type="project" value="InterPro"/>
</dbReference>
<dbReference type="InterPro" id="IPR019734">
    <property type="entry name" value="TPR_rpt"/>
</dbReference>
<dbReference type="PRINTS" id="PR00364">
    <property type="entry name" value="DISEASERSIST"/>
</dbReference>
<dbReference type="InterPro" id="IPR011579">
    <property type="entry name" value="ATPase_dom"/>
</dbReference>
<evidence type="ECO:0000313" key="5">
    <source>
        <dbReference type="Proteomes" id="UP000225706"/>
    </source>
</evidence>
<dbReference type="SMART" id="SM00028">
    <property type="entry name" value="TPR"/>
    <property type="match status" value="3"/>
</dbReference>
<dbReference type="PANTHER" id="PTHR47508:SF1">
    <property type="entry name" value="NON-SPECIFIC SERINE_THREONINE PROTEIN KINASE"/>
    <property type="match status" value="1"/>
</dbReference>
<gene>
    <name evidence="4" type="primary">Nrx-IV</name>
    <name evidence="4" type="ORF">AWC38_SpisGene23179</name>
</gene>
<evidence type="ECO:0000256" key="2">
    <source>
        <dbReference type="SAM" id="MobiDB-lite"/>
    </source>
</evidence>
<dbReference type="Pfam" id="PF13181">
    <property type="entry name" value="TPR_8"/>
    <property type="match status" value="1"/>
</dbReference>
<feature type="domain" description="ATPase" evidence="3">
    <location>
        <begin position="89"/>
        <end position="238"/>
    </location>
</feature>
<sequence>MFTPEETQNVVQSLKKIYGGKFNSLNKQDLLKCLQLLAKQEYVSNNKLKLVEDFIAPKSNQEGRIKEALKSFEASRLVKSDSEKELKGRNDEIKHINKKLESKDTAVVNLFGSSGVGKTELAKEVCSKWPGISRIFDLREGKDMKAIYYNMLHSLDLAVPAGRVERLQEYVVAKVQKKVKELKDEEHAVLFMLDNVDQFTAGKKEEGEKLKEALLSFLEELLKSEEKRSPLKLLLTSRTKVGEPKKVDDFEVKSLETSFSEKILITEGMKDVKPHQKDNLIRICKGFPLILKGLAAILRQERTSVDDLIARVTASSKQPEGEGVARESLLTFEQEGVDMGQLSVIREMFDTLPTESLKVSAVVISLFCGPFSLKTAAKVLGFDEVEAIALLEGLVASQITFVVDEEAKERKYDIHPLLQKYADSIKNHENFAASHLEGKERFYELFMSRMKKIAQLIEPDYVRAFHLFESDKANYEFTVDISLQPEYFNVPAEFHENALIASLFIAMLHEKLIPVFSSWAAKWHNDGKSGEEHTDLARCYNAIGNCHLSLKQPIKALEFFEKAYNMQEKLADSNNHFDMPMYKHQIGAAYDHDGLKDYEKAVECYKDALRLLEDLNLLEAVKPAERALKIRMDILKNHPLTVRSIFQRAVLEVNLEHPDEALKLFLEAWKMEKSLGAGNHSEVWRKIIEGVNAMSYRLKDKRGWERFRKDAFRFCQRFWGEQKVSALFTFNEYNKEIIDALKEYAIDKKDKHAVGKDQLWFYEGMFSANEKEFQEKFDLETDNDALIDLLNGRERLLNEVIGLCSELHEREKLAKHQKDKVALYKMCLVKKGFRGNEGDGSDKTSLKSKVEQLYKETGQERMIIEFRETLLAVWQRRWDEGKTKEMTKIIGVEKEKTIDGILQLSKELRKVNLYKQYGQEALSFYDELWEVEHATMKNPEMKRFLLKVKKLASSIGDYRSEKIYEDALQGTQPESQETVVRTGKGKAVELSTSTSLSQAGGTEICEGASVESQGIPNGKEVMNLIALSYFKEIDPTKPEERNGYIEFLTDVHKVLLVDTQPGSLILIVLCPSLEILDALWHSYCTVPSESEEAPERGIALDFDDNTLQDIVSKEIADGHSAQLAYERALKDGYVKVYRGRIMLIGQDRAGKTSLKKSLLGLPFDPKEHSTEGIEVDPSKCEIDVDQVRNWQSTNENKPGLLECAKDVAEIVAEKLVVLRRNFEDISGEEDSEDGSMEEYFSDVETDSDTNGHLNNSDISSPSRKSKGTLLLNKRGDHFQESKHENLPNEPEVQIDASSPPDDIIKHLNQWLEYARGRVDINKEIVLSLELWDFAGQHMYYASHPIFLSSRAVYILVHNLSKPLDALAEPCMRQGTIDVKLENSNNETNIENLLSWLATVHSVAQAPQNDDIDDDSRHKLPYLHPPVLIVGTHADKPVDDIAVMKKQIQERICGKEYEKHVVRPLYCVDNTRPSSRQPDNEINADNSCGDAIESLQNRIMEVLREEPYMEEKVPIRWFLFEKVIEALVAKQIYYRNLQQLEDYAMKGCFMEDSNEFDSMISFYLGLGMIIKHRSTVVLKAQWLIDLFKQLITIPRYDDVAPIYSKSWRKLEREGILSTELVDHVFSRFIKESFIKEDILNMMEKFGLISKFTLNSTDVKYFVPAQLKSSPEDLLKMKPSPTDPCPLYIHFVHGFVPHGLFLQLLSRAIRWCSETWPMQGPKLYQNGAWCIIGKQAHDLILVCRMSFIKITVRQREKHFQKASVEKQQEVATLVREFVEQTLQQLPQELPYLIGMQYEMCVACPYCHPESEEDSQECAIHGKVSCTDEDCFHLLKIEEDPALICLKKVCFEEHTVLGMERWFMEGESQSATQKGTSSGKEIKVLSCENNKLDISHNNLTTIPDTIWEMVDLKRLGMSYNQLTVLSSAIKKRKKLNILYVRGNPFTVEGMRCVMELRDKIDRVYSFVPASSALPKSCSDLKKLDPNAKIGPCLIDPDGDGGFSAFNVTCDMSDKDGVGVTVISHDSENRTLVDGYTKRGSYSRDIHYKGANISQLVSLIDISQHCEQFIKYECLGSTLKDAFWVSRDSLEMTYWSGAATESNKCACGMNNTCAKKPDNHTTYCNCHVNDNVWREDSGVVTNRTHLPVKQLRFGDTDIDPNGEDELGYHTLGKFKCYGIA</sequence>
<comment type="caution">
    <text evidence="4">The sequence shown here is derived from an EMBL/GenBank/DDBJ whole genome shotgun (WGS) entry which is preliminary data.</text>
</comment>
<evidence type="ECO:0000313" key="4">
    <source>
        <dbReference type="EMBL" id="PFX12799.1"/>
    </source>
</evidence>
<dbReference type="Gene3D" id="1.25.40.10">
    <property type="entry name" value="Tetratricopeptide repeat domain"/>
    <property type="match status" value="1"/>
</dbReference>
<dbReference type="InterPro" id="IPR011990">
    <property type="entry name" value="TPR-like_helical_dom_sf"/>
</dbReference>
<accession>A0A2B4R7J7</accession>
<dbReference type="EMBL" id="LSMT01001179">
    <property type="protein sequence ID" value="PFX12799.1"/>
    <property type="molecule type" value="Genomic_DNA"/>
</dbReference>
<protein>
    <submittedName>
        <fullName evidence="4">Neurexin-4</fullName>
    </submittedName>
</protein>
<feature type="compositionally biased region" description="Polar residues" evidence="2">
    <location>
        <begin position="1248"/>
        <end position="1262"/>
    </location>
</feature>
<dbReference type="OrthoDB" id="6339100at2759"/>
<organism evidence="4 5">
    <name type="scientific">Stylophora pistillata</name>
    <name type="common">Smooth cauliflower coral</name>
    <dbReference type="NCBI Taxonomy" id="50429"/>
    <lineage>
        <taxon>Eukaryota</taxon>
        <taxon>Metazoa</taxon>
        <taxon>Cnidaria</taxon>
        <taxon>Anthozoa</taxon>
        <taxon>Hexacorallia</taxon>
        <taxon>Scleractinia</taxon>
        <taxon>Astrocoeniina</taxon>
        <taxon>Pocilloporidae</taxon>
        <taxon>Stylophora</taxon>
    </lineage>
</organism>
<dbReference type="Gene3D" id="2.60.120.1000">
    <property type="match status" value="1"/>
</dbReference>
<dbReference type="PANTHER" id="PTHR47508">
    <property type="entry name" value="SAM DOMAIN-CONTAINING PROTEIN-RELATED"/>
    <property type="match status" value="1"/>
</dbReference>
<dbReference type="Proteomes" id="UP000225706">
    <property type="component" value="Unassembled WGS sequence"/>
</dbReference>
<keyword evidence="5" id="KW-1185">Reference proteome</keyword>
<evidence type="ECO:0000256" key="1">
    <source>
        <dbReference type="PROSITE-ProRule" id="PRU00339"/>
    </source>
</evidence>
<dbReference type="InterPro" id="IPR032675">
    <property type="entry name" value="LRR_dom_sf"/>
</dbReference>
<dbReference type="Gene3D" id="3.80.10.10">
    <property type="entry name" value="Ribonuclease Inhibitor"/>
    <property type="match status" value="1"/>
</dbReference>